<name>A0A091C1V8_9GAMM</name>
<dbReference type="Pfam" id="PF13698">
    <property type="entry name" value="DUF4156"/>
    <property type="match status" value="1"/>
</dbReference>
<feature type="chain" id="PRO_5001870255" description="DUF4156 domain-containing protein" evidence="2">
    <location>
        <begin position="26"/>
        <end position="134"/>
    </location>
</feature>
<evidence type="ECO:0000256" key="1">
    <source>
        <dbReference type="SAM" id="MobiDB-lite"/>
    </source>
</evidence>
<protein>
    <recommendedName>
        <fullName evidence="5">DUF4156 domain-containing protein</fullName>
    </recommendedName>
</protein>
<dbReference type="STRING" id="1121013.GCA_000426365_02223"/>
<dbReference type="PROSITE" id="PS51257">
    <property type="entry name" value="PROKAR_LIPOPROTEIN"/>
    <property type="match status" value="1"/>
</dbReference>
<evidence type="ECO:0008006" key="5">
    <source>
        <dbReference type="Google" id="ProtNLM"/>
    </source>
</evidence>
<dbReference type="InterPro" id="IPR025294">
    <property type="entry name" value="DUF4156"/>
</dbReference>
<proteinExistence type="predicted"/>
<reference evidence="3 4" key="1">
    <citation type="submission" date="2013-09" db="EMBL/GenBank/DDBJ databases">
        <title>Genome sequencing of Arenimonas composti.</title>
        <authorList>
            <person name="Chen F."/>
            <person name="Wang G."/>
        </authorList>
    </citation>
    <scope>NUCLEOTIDE SEQUENCE [LARGE SCALE GENOMIC DNA]</scope>
    <source>
        <strain evidence="3 4">TR7-09</strain>
    </source>
</reference>
<sequence>MRPTLLVTVALALATLAGCTWVKMAPGADQVRVARASEDLSACTRRGEVAVSVKDRLGPLGRNEIKVRDELEVLARNEAPGLGADTVQPRGEPDDGEQRFGAYSCGGRVVGRAPAAGRDRPREDGAAEVIPLED</sequence>
<accession>A0A091C1V8</accession>
<evidence type="ECO:0000313" key="4">
    <source>
        <dbReference type="Proteomes" id="UP000029391"/>
    </source>
</evidence>
<dbReference type="EMBL" id="AWXU01000017">
    <property type="protein sequence ID" value="KFN50625.1"/>
    <property type="molecule type" value="Genomic_DNA"/>
</dbReference>
<feature type="compositionally biased region" description="Low complexity" evidence="1">
    <location>
        <begin position="106"/>
        <end position="116"/>
    </location>
</feature>
<dbReference type="eggNOG" id="ENOG50333S9">
    <property type="taxonomic scope" value="Bacteria"/>
</dbReference>
<keyword evidence="2" id="KW-0732">Signal</keyword>
<feature type="signal peptide" evidence="2">
    <location>
        <begin position="1"/>
        <end position="25"/>
    </location>
</feature>
<feature type="region of interest" description="Disordered" evidence="1">
    <location>
        <begin position="79"/>
        <end position="134"/>
    </location>
</feature>
<keyword evidence="4" id="KW-1185">Reference proteome</keyword>
<dbReference type="AlphaFoldDB" id="A0A091C1V8"/>
<gene>
    <name evidence="3" type="ORF">P873_05550</name>
</gene>
<dbReference type="RefSeq" id="WP_026817196.1">
    <property type="nucleotide sequence ID" value="NZ_AUFF01000006.1"/>
</dbReference>
<dbReference type="Proteomes" id="UP000029391">
    <property type="component" value="Unassembled WGS sequence"/>
</dbReference>
<comment type="caution">
    <text evidence="3">The sequence shown here is derived from an EMBL/GenBank/DDBJ whole genome shotgun (WGS) entry which is preliminary data.</text>
</comment>
<organism evidence="3 4">
    <name type="scientific">Arenimonas composti TR7-09 = DSM 18010</name>
    <dbReference type="NCBI Taxonomy" id="1121013"/>
    <lineage>
        <taxon>Bacteria</taxon>
        <taxon>Pseudomonadati</taxon>
        <taxon>Pseudomonadota</taxon>
        <taxon>Gammaproteobacteria</taxon>
        <taxon>Lysobacterales</taxon>
        <taxon>Lysobacteraceae</taxon>
        <taxon>Arenimonas</taxon>
    </lineage>
</organism>
<evidence type="ECO:0000256" key="2">
    <source>
        <dbReference type="SAM" id="SignalP"/>
    </source>
</evidence>
<evidence type="ECO:0000313" key="3">
    <source>
        <dbReference type="EMBL" id="KFN50625.1"/>
    </source>
</evidence>